<dbReference type="GO" id="GO:0007165">
    <property type="term" value="P:signal transduction"/>
    <property type="evidence" value="ECO:0007669"/>
    <property type="project" value="UniProtKB-KW"/>
</dbReference>
<keyword evidence="2 4" id="KW-0807">Transducer</keyword>
<evidence type="ECO:0000256" key="1">
    <source>
        <dbReference type="ARBA" id="ARBA00004370"/>
    </source>
</evidence>
<dbReference type="SMART" id="SM00304">
    <property type="entry name" value="HAMP"/>
    <property type="match status" value="1"/>
</dbReference>
<feature type="transmembrane region" description="Helical" evidence="5">
    <location>
        <begin position="7"/>
        <end position="28"/>
    </location>
</feature>
<dbReference type="InterPro" id="IPR004089">
    <property type="entry name" value="MCPsignal_dom"/>
</dbReference>
<feature type="domain" description="HAMP" evidence="7">
    <location>
        <begin position="308"/>
        <end position="362"/>
    </location>
</feature>
<evidence type="ECO:0000256" key="5">
    <source>
        <dbReference type="SAM" id="Phobius"/>
    </source>
</evidence>
<dbReference type="PANTHER" id="PTHR32089">
    <property type="entry name" value="METHYL-ACCEPTING CHEMOTAXIS PROTEIN MCPB"/>
    <property type="match status" value="1"/>
</dbReference>
<dbReference type="InterPro" id="IPR029151">
    <property type="entry name" value="Sensor-like_sf"/>
</dbReference>
<dbReference type="FunFam" id="1.10.287.950:FF:000001">
    <property type="entry name" value="Methyl-accepting chemotaxis sensory transducer"/>
    <property type="match status" value="1"/>
</dbReference>
<dbReference type="SUPFAM" id="SSF103190">
    <property type="entry name" value="Sensory domain-like"/>
    <property type="match status" value="1"/>
</dbReference>
<name>A0A063Y5V1_9GAMM</name>
<keyword evidence="5" id="KW-0812">Transmembrane</keyword>
<dbReference type="EMBL" id="JMSZ01000021">
    <property type="protein sequence ID" value="KDE39887.1"/>
    <property type="molecule type" value="Genomic_DNA"/>
</dbReference>
<feature type="transmembrane region" description="Helical" evidence="5">
    <location>
        <begin position="287"/>
        <end position="306"/>
    </location>
</feature>
<dbReference type="SUPFAM" id="SSF58104">
    <property type="entry name" value="Methyl-accepting chemotaxis protein (MCP) signaling domain"/>
    <property type="match status" value="1"/>
</dbReference>
<protein>
    <submittedName>
        <fullName evidence="8">Methyl-accepting chemotaxis protein</fullName>
    </submittedName>
</protein>
<dbReference type="Pfam" id="PF00015">
    <property type="entry name" value="MCPsignal"/>
    <property type="match status" value="1"/>
</dbReference>
<dbReference type="PROSITE" id="PS50111">
    <property type="entry name" value="CHEMOTAXIS_TRANSDUC_2"/>
    <property type="match status" value="1"/>
</dbReference>
<feature type="domain" description="Methyl-accepting transducer" evidence="6">
    <location>
        <begin position="367"/>
        <end position="603"/>
    </location>
</feature>
<keyword evidence="5" id="KW-1133">Transmembrane helix</keyword>
<dbReference type="AlphaFoldDB" id="A0A063Y5V1"/>
<comment type="caution">
    <text evidence="8">The sequence shown here is derived from an EMBL/GenBank/DDBJ whole genome shotgun (WGS) entry which is preliminary data.</text>
</comment>
<evidence type="ECO:0000256" key="3">
    <source>
        <dbReference type="ARBA" id="ARBA00029447"/>
    </source>
</evidence>
<dbReference type="PANTHER" id="PTHR32089:SF120">
    <property type="entry name" value="METHYL-ACCEPTING CHEMOTAXIS PROTEIN TLPQ"/>
    <property type="match status" value="1"/>
</dbReference>
<dbReference type="SMART" id="SM00283">
    <property type="entry name" value="MA"/>
    <property type="match status" value="1"/>
</dbReference>
<dbReference type="CDD" id="cd06225">
    <property type="entry name" value="HAMP"/>
    <property type="match status" value="1"/>
</dbReference>
<comment type="similarity">
    <text evidence="3">Belongs to the methyl-accepting chemotaxis (MCP) protein family.</text>
</comment>
<evidence type="ECO:0000259" key="6">
    <source>
        <dbReference type="PROSITE" id="PS50111"/>
    </source>
</evidence>
<dbReference type="Pfam" id="PF17201">
    <property type="entry name" value="Cache_3-Cache_2"/>
    <property type="match status" value="1"/>
</dbReference>
<evidence type="ECO:0000259" key="7">
    <source>
        <dbReference type="PROSITE" id="PS50885"/>
    </source>
</evidence>
<dbReference type="Pfam" id="PF00672">
    <property type="entry name" value="HAMP"/>
    <property type="match status" value="1"/>
</dbReference>
<sequence>MNLQKKIYLMLGGLIALVAVIAAAGTFLNQRIQMQAAAESIRQDAVANVTSLLSVTDSIMSERVRSSMRLLMERGESLGRANQGEAVSVNGRMVAELLLGDQGQANRFELVDGVTSVMGGTATLFSRSGDDFVRISTNVINQGQRAIGTLLDPQGAAIRANREGRAFYGQVDILGNPFLTGYEPIRNTAGEVIGIWYVGYSADLQALQDVIQRTHILDQGFIALLDGQGRVRLHSGHMEADEVTNILNTPGHWRVETSTFTPWGYQIATGISTQEVSSIALANSVKAVLVIMVAAFLIMMVLGALIRRQVIVPINQTVTVLSGITEGESDLTQRFNSKSQDEIGALGRGFDRMLTRLQDMVRNIRQSMHSVVLSLESLHQRASSSVSAADQLDSETELVATAINEMACTAEGVAVHAQQADQATRDASLRAEEGSLSLDKLSRNITDQSSHSDSLIGVTEELRSASEAIFSVLEVIRNVAEQTNLLALNAAIEAARAGEQGRGFAVVADEVRALAGRTQRSTDEIRVMVDRLDAGVNQAVGLMQDNQLLVNTNVELVTEAGESFRAIVTSLNAVQQVTAEIASSAAEQSQVAGDINQNIVRIRDLATHNLNTLREVDASTVEFQQAFEQIESQVGRYRID</sequence>
<accession>A0A063Y5V1</accession>
<dbReference type="RefSeq" id="WP_036545939.1">
    <property type="nucleotide sequence ID" value="NZ_JMSZ01000021.1"/>
</dbReference>
<dbReference type="Gene3D" id="1.10.287.950">
    <property type="entry name" value="Methyl-accepting chemotaxis protein"/>
    <property type="match status" value="1"/>
</dbReference>
<evidence type="ECO:0000313" key="9">
    <source>
        <dbReference type="Proteomes" id="UP000027318"/>
    </source>
</evidence>
<organism evidence="8 9">
    <name type="scientific">Nitrincola lacisaponensis</name>
    <dbReference type="NCBI Taxonomy" id="267850"/>
    <lineage>
        <taxon>Bacteria</taxon>
        <taxon>Pseudomonadati</taxon>
        <taxon>Pseudomonadota</taxon>
        <taxon>Gammaproteobacteria</taxon>
        <taxon>Oceanospirillales</taxon>
        <taxon>Oceanospirillaceae</taxon>
        <taxon>Nitrincola</taxon>
    </lineage>
</organism>
<comment type="subcellular location">
    <subcellularLocation>
        <location evidence="1">Membrane</location>
    </subcellularLocation>
</comment>
<dbReference type="GO" id="GO:0016020">
    <property type="term" value="C:membrane"/>
    <property type="evidence" value="ECO:0007669"/>
    <property type="project" value="UniProtKB-SubCell"/>
</dbReference>
<dbReference type="InterPro" id="IPR003660">
    <property type="entry name" value="HAMP_dom"/>
</dbReference>
<evidence type="ECO:0000256" key="2">
    <source>
        <dbReference type="ARBA" id="ARBA00023224"/>
    </source>
</evidence>
<dbReference type="PROSITE" id="PS50885">
    <property type="entry name" value="HAMP"/>
    <property type="match status" value="1"/>
</dbReference>
<keyword evidence="5" id="KW-0472">Membrane</keyword>
<dbReference type="InterPro" id="IPR033462">
    <property type="entry name" value="Cache_3-Cache_2"/>
</dbReference>
<reference evidence="8 9" key="1">
    <citation type="journal article" date="2005" name="Int. J. Syst. Evol. Microbiol.">
        <title>Nitrincola lacisaponensis gen. nov., sp. nov., a novel alkaliphilic bacterium isolated from an alkaline, saline lake.</title>
        <authorList>
            <person name="Dimitriu P.A."/>
            <person name="Shukla S.K."/>
            <person name="Conradt J."/>
            <person name="Marquez M.C."/>
            <person name="Ventosa A."/>
            <person name="Maglia A."/>
            <person name="Peyton B.M."/>
            <person name="Pinkart H.C."/>
            <person name="Mormile M.R."/>
        </authorList>
    </citation>
    <scope>NUCLEOTIDE SEQUENCE [LARGE SCALE GENOMIC DNA]</scope>
    <source>
        <strain evidence="8 9">4CA</strain>
    </source>
</reference>
<evidence type="ECO:0000256" key="4">
    <source>
        <dbReference type="PROSITE-ProRule" id="PRU00284"/>
    </source>
</evidence>
<dbReference type="OrthoDB" id="9760371at2"/>
<keyword evidence="9" id="KW-1185">Reference proteome</keyword>
<dbReference type="STRING" id="267850.ADINL_1524"/>
<gene>
    <name evidence="8" type="ORF">ADINL_1524</name>
</gene>
<evidence type="ECO:0000313" key="8">
    <source>
        <dbReference type="EMBL" id="KDE39887.1"/>
    </source>
</evidence>
<dbReference type="GO" id="GO:0006935">
    <property type="term" value="P:chemotaxis"/>
    <property type="evidence" value="ECO:0007669"/>
    <property type="project" value="UniProtKB-ARBA"/>
</dbReference>
<dbReference type="Proteomes" id="UP000027318">
    <property type="component" value="Unassembled WGS sequence"/>
</dbReference>
<dbReference type="PATRIC" id="fig|267850.7.peg.1502"/>
<proteinExistence type="inferred from homology"/>
<dbReference type="CDD" id="cd11386">
    <property type="entry name" value="MCP_signal"/>
    <property type="match status" value="1"/>
</dbReference>